<evidence type="ECO:0000256" key="4">
    <source>
        <dbReference type="ARBA" id="ARBA00022729"/>
    </source>
</evidence>
<dbReference type="CDD" id="cd11614">
    <property type="entry name" value="SAF_CpaB_FlgA_like"/>
    <property type="match status" value="1"/>
</dbReference>
<dbReference type="GO" id="GO:0042597">
    <property type="term" value="C:periplasmic space"/>
    <property type="evidence" value="ECO:0007669"/>
    <property type="project" value="UniProtKB-SubCell"/>
</dbReference>
<reference evidence="9 10" key="1">
    <citation type="journal article" date="2013" name="Antonie Van Leeuwenhoek">
        <title>Echinimonas agarilytica gen. nov., sp. nov., a new gammaproteobacterium isolated from the sea urchin Strongylocentrotus intermedius.</title>
        <authorList>
            <person name="Nedashkovskaya O.I."/>
            <person name="Stenkova A.M."/>
            <person name="Zhukova N.V."/>
            <person name="Van Trappen S."/>
            <person name="Lee J.S."/>
            <person name="Kim S.B."/>
        </authorList>
    </citation>
    <scope>NUCLEOTIDE SEQUENCE [LARGE SCALE GENOMIC DNA]</scope>
    <source>
        <strain evidence="9 10">KMM 6351</strain>
    </source>
</reference>
<dbReference type="NCBIfam" id="TIGR03170">
    <property type="entry name" value="flgA_cterm"/>
    <property type="match status" value="1"/>
</dbReference>
<evidence type="ECO:0000259" key="8">
    <source>
        <dbReference type="SMART" id="SM00858"/>
    </source>
</evidence>
<evidence type="ECO:0000256" key="5">
    <source>
        <dbReference type="ARBA" id="ARBA00022764"/>
    </source>
</evidence>
<keyword evidence="4" id="KW-0732">Signal</keyword>
<evidence type="ECO:0000256" key="6">
    <source>
        <dbReference type="ARBA" id="ARBA00025643"/>
    </source>
</evidence>
<protein>
    <recommendedName>
        <fullName evidence="3 7">Flagella basal body P-ring formation protein FlgA</fullName>
    </recommendedName>
</protein>
<dbReference type="Gene3D" id="2.30.30.760">
    <property type="match status" value="1"/>
</dbReference>
<evidence type="ECO:0000256" key="3">
    <source>
        <dbReference type="ARBA" id="ARBA00014754"/>
    </source>
</evidence>
<evidence type="ECO:0000313" key="9">
    <source>
        <dbReference type="EMBL" id="MCM2678932.1"/>
    </source>
</evidence>
<gene>
    <name evidence="9" type="primary">flgA</name>
    <name evidence="9" type="ORF">NAF29_04485</name>
</gene>
<keyword evidence="9" id="KW-0282">Flagellum</keyword>
<dbReference type="InterPro" id="IPR017585">
    <property type="entry name" value="SAF_FlgA"/>
</dbReference>
<keyword evidence="9" id="KW-0969">Cilium</keyword>
<dbReference type="Proteomes" id="UP001165393">
    <property type="component" value="Unassembled WGS sequence"/>
</dbReference>
<dbReference type="RefSeq" id="WP_251260303.1">
    <property type="nucleotide sequence ID" value="NZ_JAMQGP010000002.1"/>
</dbReference>
<evidence type="ECO:0000313" key="10">
    <source>
        <dbReference type="Proteomes" id="UP001165393"/>
    </source>
</evidence>
<keyword evidence="9" id="KW-0966">Cell projection</keyword>
<comment type="function">
    <text evidence="6 7">Involved in the assembly process of the P-ring formation. It may associate with FlgF on the rod constituting a structure essential for the P-ring assembly or may act as a modulator protein for the P-ring assembly.</text>
</comment>
<feature type="domain" description="SAF" evidence="8">
    <location>
        <begin position="117"/>
        <end position="179"/>
    </location>
</feature>
<dbReference type="EMBL" id="JAMQGP010000002">
    <property type="protein sequence ID" value="MCM2678932.1"/>
    <property type="molecule type" value="Genomic_DNA"/>
</dbReference>
<comment type="similarity">
    <text evidence="2 7">Belongs to the FlgA family.</text>
</comment>
<dbReference type="AlphaFoldDB" id="A0AA41W5J3"/>
<keyword evidence="10" id="KW-1185">Reference proteome</keyword>
<dbReference type="GO" id="GO:0044780">
    <property type="term" value="P:bacterial-type flagellum assembly"/>
    <property type="evidence" value="ECO:0007669"/>
    <property type="project" value="InterPro"/>
</dbReference>
<keyword evidence="7" id="KW-1005">Bacterial flagellum biogenesis</keyword>
<comment type="caution">
    <text evidence="9">The sequence shown here is derived from an EMBL/GenBank/DDBJ whole genome shotgun (WGS) entry which is preliminary data.</text>
</comment>
<evidence type="ECO:0000256" key="1">
    <source>
        <dbReference type="ARBA" id="ARBA00004418"/>
    </source>
</evidence>
<organism evidence="9 10">
    <name type="scientific">Echinimonas agarilytica</name>
    <dbReference type="NCBI Taxonomy" id="1215918"/>
    <lineage>
        <taxon>Bacteria</taxon>
        <taxon>Pseudomonadati</taxon>
        <taxon>Pseudomonadota</taxon>
        <taxon>Gammaproteobacteria</taxon>
        <taxon>Alteromonadales</taxon>
        <taxon>Echinimonadaceae</taxon>
        <taxon>Echinimonas</taxon>
    </lineage>
</organism>
<dbReference type="Pfam" id="PF13144">
    <property type="entry name" value="ChapFlgA"/>
    <property type="match status" value="1"/>
</dbReference>
<evidence type="ECO:0000256" key="7">
    <source>
        <dbReference type="RuleBase" id="RU362063"/>
    </source>
</evidence>
<name>A0AA41W5J3_9GAMM</name>
<dbReference type="InterPro" id="IPR039246">
    <property type="entry name" value="Flagellar_FlgA"/>
</dbReference>
<sequence>MKNPKGFSTLLTIFGISALYATSFQSIASVSLDDLRLQVRQYIVNQLEESPETRWEVEVRGLDPRIRLDDCPQPVSFRMTGKRQTIGRQNTIHASCVSESSDTLWSLYIPTQVKRMEPAIITKSAVQAGTILEDDDIAIEYRDAFALRGAHYNNFEQIVGARVKHSISPGQVIRSRNLCQVCKGEQIIIEAVGQGLVLKTEGTALSDGIVGQAVRVENKRSGRKISAVVSATGRVQVKI</sequence>
<dbReference type="InterPro" id="IPR013974">
    <property type="entry name" value="SAF"/>
</dbReference>
<accession>A0AA41W5J3</accession>
<evidence type="ECO:0000256" key="2">
    <source>
        <dbReference type="ARBA" id="ARBA00010474"/>
    </source>
</evidence>
<comment type="subcellular location">
    <subcellularLocation>
        <location evidence="1 7">Periplasm</location>
    </subcellularLocation>
</comment>
<dbReference type="PANTHER" id="PTHR36307">
    <property type="entry name" value="FLAGELLA BASAL BODY P-RING FORMATION PROTEIN FLGA"/>
    <property type="match status" value="1"/>
</dbReference>
<dbReference type="PANTHER" id="PTHR36307:SF1">
    <property type="entry name" value="FLAGELLA BASAL BODY P-RING FORMATION PROTEIN FLGA"/>
    <property type="match status" value="1"/>
</dbReference>
<dbReference type="SMART" id="SM00858">
    <property type="entry name" value="SAF"/>
    <property type="match status" value="1"/>
</dbReference>
<proteinExistence type="inferred from homology"/>
<keyword evidence="5 7" id="KW-0574">Periplasm</keyword>
<dbReference type="Gene3D" id="3.90.1210.10">
    <property type="entry name" value="Antifreeze-like/N-acetylneuraminic acid synthase C-terminal domain"/>
    <property type="match status" value="1"/>
</dbReference>